<evidence type="ECO:0000313" key="1">
    <source>
        <dbReference type="EMBL" id="MBA4646783.1"/>
    </source>
</evidence>
<protein>
    <submittedName>
        <fullName evidence="1">Uncharacterized protein</fullName>
    </submittedName>
</protein>
<proteinExistence type="predicted"/>
<name>A0A7C9DR77_OPUST</name>
<reference evidence="1" key="1">
    <citation type="journal article" date="2013" name="J. Plant Res.">
        <title>Effect of fungi and light on seed germination of three Opuntia species from semiarid lands of central Mexico.</title>
        <authorList>
            <person name="Delgado-Sanchez P."/>
            <person name="Jimenez-Bremont J.F."/>
            <person name="Guerrero-Gonzalez Mde L."/>
            <person name="Flores J."/>
        </authorList>
    </citation>
    <scope>NUCLEOTIDE SEQUENCE</scope>
    <source>
        <tissue evidence="1">Cladode</tissue>
    </source>
</reference>
<accession>A0A7C9DR77</accession>
<dbReference type="EMBL" id="GISG01148007">
    <property type="protein sequence ID" value="MBA4646783.1"/>
    <property type="molecule type" value="Transcribed_RNA"/>
</dbReference>
<organism evidence="1">
    <name type="scientific">Opuntia streptacantha</name>
    <name type="common">Prickly pear cactus</name>
    <name type="synonym">Opuntia cardona</name>
    <dbReference type="NCBI Taxonomy" id="393608"/>
    <lineage>
        <taxon>Eukaryota</taxon>
        <taxon>Viridiplantae</taxon>
        <taxon>Streptophyta</taxon>
        <taxon>Embryophyta</taxon>
        <taxon>Tracheophyta</taxon>
        <taxon>Spermatophyta</taxon>
        <taxon>Magnoliopsida</taxon>
        <taxon>eudicotyledons</taxon>
        <taxon>Gunneridae</taxon>
        <taxon>Pentapetalae</taxon>
        <taxon>Caryophyllales</taxon>
        <taxon>Cactineae</taxon>
        <taxon>Cactaceae</taxon>
        <taxon>Opuntioideae</taxon>
        <taxon>Opuntia</taxon>
    </lineage>
</organism>
<dbReference type="AlphaFoldDB" id="A0A7C9DR77"/>
<reference evidence="1" key="2">
    <citation type="submission" date="2020-07" db="EMBL/GenBank/DDBJ databases">
        <authorList>
            <person name="Vera ALvarez R."/>
            <person name="Arias-Moreno D.M."/>
            <person name="Jimenez-Jacinto V."/>
            <person name="Jimenez-Bremont J.F."/>
            <person name="Swaminathan K."/>
            <person name="Moose S.P."/>
            <person name="Guerrero-Gonzalez M.L."/>
            <person name="Marino-Ramirez L."/>
            <person name="Landsman D."/>
            <person name="Rodriguez-Kessler M."/>
            <person name="Delgado-Sanchez P."/>
        </authorList>
    </citation>
    <scope>NUCLEOTIDE SEQUENCE</scope>
    <source>
        <tissue evidence="1">Cladode</tissue>
    </source>
</reference>
<sequence>MVGGPIMKSAPITDVSSLHHRYRKIFGISFLYDGGLSYDSFCLVLHNYSFPAYAIARGGSNGKKKGAHEGRKIVHFHVCAMMGGGRGNEEEACGSRNFLGSKHCNLV</sequence>